<dbReference type="Proteomes" id="UP000070054">
    <property type="component" value="Unassembled WGS sequence"/>
</dbReference>
<evidence type="ECO:0000256" key="1">
    <source>
        <dbReference type="SAM" id="MobiDB-lite"/>
    </source>
</evidence>
<keyword evidence="3" id="KW-1185">Reference proteome</keyword>
<evidence type="ECO:0000313" key="3">
    <source>
        <dbReference type="Proteomes" id="UP000070054"/>
    </source>
</evidence>
<evidence type="ECO:0000313" key="2">
    <source>
        <dbReference type="EMBL" id="KXH32714.1"/>
    </source>
</evidence>
<feature type="region of interest" description="Disordered" evidence="1">
    <location>
        <begin position="251"/>
        <end position="296"/>
    </location>
</feature>
<proteinExistence type="predicted"/>
<accession>A0A135S9X2</accession>
<organism evidence="2 3">
    <name type="scientific">Colletotrichum nymphaeae SA-01</name>
    <dbReference type="NCBI Taxonomy" id="1460502"/>
    <lineage>
        <taxon>Eukaryota</taxon>
        <taxon>Fungi</taxon>
        <taxon>Dikarya</taxon>
        <taxon>Ascomycota</taxon>
        <taxon>Pezizomycotina</taxon>
        <taxon>Sordariomycetes</taxon>
        <taxon>Hypocreomycetidae</taxon>
        <taxon>Glomerellales</taxon>
        <taxon>Glomerellaceae</taxon>
        <taxon>Colletotrichum</taxon>
        <taxon>Colletotrichum acutatum species complex</taxon>
    </lineage>
</organism>
<comment type="caution">
    <text evidence="2">The sequence shown here is derived from an EMBL/GenBank/DDBJ whole genome shotgun (WGS) entry which is preliminary data.</text>
</comment>
<name>A0A135S9X2_9PEZI</name>
<reference evidence="2 3" key="1">
    <citation type="submission" date="2014-02" db="EMBL/GenBank/DDBJ databases">
        <title>The genome sequence of Colletotrichum nymphaeae SA-01.</title>
        <authorList>
            <person name="Baroncelli R."/>
            <person name="Thon M.R."/>
        </authorList>
    </citation>
    <scope>NUCLEOTIDE SEQUENCE [LARGE SCALE GENOMIC DNA]</scope>
    <source>
        <strain evidence="2 3">SA-01</strain>
    </source>
</reference>
<dbReference type="EMBL" id="JEMN01001575">
    <property type="protein sequence ID" value="KXH32714.1"/>
    <property type="molecule type" value="Genomic_DNA"/>
</dbReference>
<dbReference type="AlphaFoldDB" id="A0A135S9X2"/>
<gene>
    <name evidence="2" type="ORF">CNYM01_13002</name>
</gene>
<protein>
    <submittedName>
        <fullName evidence="2">Uncharacterized protein</fullName>
    </submittedName>
</protein>
<sequence>MQVEPHARPIVGDSFDFMSCAVTASAASASFANSPTAMGVLMPVTEPIADIPSPLLLGAGSPLGTRRLAAECGHPLLEYLGGSDTSKILSYSWASDILLRTSRRASPDRRSAGFRKFTTITFHTLHANHTIGERPQHRKESWTATLASIDTSMTWTAPAGSTSMARVAKIASFTTARVEIRELTLFTPNVQFCECDLADERQRDWPASPRPNVMTAAAAVLCLIRLTLPSADNQSSAKFCESTTSTADTTWKQGSFEKRTNAKAESTICDDHKGPDTSRSNAIRMRPPRKSSLPIG</sequence>